<dbReference type="PANTHER" id="PTHR30189">
    <property type="entry name" value="LPS-ASSEMBLY PROTEIN"/>
    <property type="match status" value="1"/>
</dbReference>
<dbReference type="GO" id="GO:1990351">
    <property type="term" value="C:transporter complex"/>
    <property type="evidence" value="ECO:0007669"/>
    <property type="project" value="TreeGrafter"/>
</dbReference>
<keyword evidence="1" id="KW-0472">Membrane</keyword>
<dbReference type="GO" id="GO:0015920">
    <property type="term" value="P:lipopolysaccharide transport"/>
    <property type="evidence" value="ECO:0007669"/>
    <property type="project" value="InterPro"/>
</dbReference>
<proteinExistence type="inferred from homology"/>
<dbReference type="AlphaFoldDB" id="A0A8J8SKM2"/>
<dbReference type="GO" id="GO:0043165">
    <property type="term" value="P:Gram-negative-bacterium-type cell outer membrane assembly"/>
    <property type="evidence" value="ECO:0007669"/>
    <property type="project" value="UniProtKB-UniRule"/>
</dbReference>
<evidence type="ECO:0000256" key="1">
    <source>
        <dbReference type="HAMAP-Rule" id="MF_01411"/>
    </source>
</evidence>
<comment type="function">
    <text evidence="1">Involved in the assembly of lipopolysaccharide (LPS) at the surface of the outer membrane.</text>
</comment>
<feature type="domain" description="LptD C-terminal" evidence="2">
    <location>
        <begin position="269"/>
        <end position="640"/>
    </location>
</feature>
<dbReference type="InterPro" id="IPR020889">
    <property type="entry name" value="LipoPS_assembly_LptD"/>
</dbReference>
<name>A0A8J8SKM2_9RHOB</name>
<evidence type="ECO:0000313" key="4">
    <source>
        <dbReference type="Proteomes" id="UP000679284"/>
    </source>
</evidence>
<dbReference type="Pfam" id="PF04453">
    <property type="entry name" value="LptD"/>
    <property type="match status" value="1"/>
</dbReference>
<sequence length="714" mass="79436" precursor="true">MRFRAALFALALSTLPAIAQDQDQATLVADGLRITDDRVLTATGNVEIFYQGQRLRARSVRYDKGNDSLSIEGPLTLDDGKGNVVLADQAELSGDMRDGVLRSARLVLAQQLQLASTEINRIGDRYTRLGKSVASSCKVCASNPVPLWEIRADEIIHDEETRQIYFQNAQLRMFDTPIFYIPRLRMPDPTVERMRGILTPSVRTTSDFGTGLKLPYFFPLGETRDLTLTPYVSSKSTRSLDLRYRQAFNSGWIEVNGAMSRDESLPGETRGYVFATGEFTLPQDYTLKLRVDTVSDSAYFYDYGLEERDRLESSVEITRTRRNEYISGRVLNFHTTRDGETNSTIPSLVGTGTFHRRFTGGPLGGEAGLRFQVYGAERTSSIPYDTDDDDDDDADGRDTQRASIRLDWRRNWILPAGVVGTAIGQFTTDFYNIDQDLEYAGTTTRSYGTAAVELRWPLVKASANGVSHVLEPVGQLVVSQDDVGDIPNEDSTLVEFDESNLFSLDRFSGSDGVEEGIHLNLGMTYTRIDPAGWTLGTTVGRVIRQRDLGQFSNASGLQGQKSDWLAALQVTLQDGLILTNRALFDDDLEVTKAELRMDLDMQRFDVTASYVHVLADEDEDRDDPLSEVLMSTRYEVSDRWAARVSTRYDFEADRTSRAGVGLEFRNECLSMDLSLSRRYSSSDSVTPSTDFGVSVDLLGFGSGKTPGTAGTCSR</sequence>
<dbReference type="EMBL" id="CP047289">
    <property type="protein sequence ID" value="QUS35621.1"/>
    <property type="molecule type" value="Genomic_DNA"/>
</dbReference>
<keyword evidence="1" id="KW-0732">Signal</keyword>
<feature type="signal peptide" evidence="1">
    <location>
        <begin position="1"/>
        <end position="19"/>
    </location>
</feature>
<comment type="subunit">
    <text evidence="1">Component of the lipopolysaccharide transport and assembly complex.</text>
</comment>
<gene>
    <name evidence="1 3" type="primary">lptD</name>
    <name evidence="3" type="ORF">GR316_04655</name>
</gene>
<keyword evidence="1" id="KW-0998">Cell outer membrane</keyword>
<feature type="chain" id="PRO_5035347169" description="LPS-assembly protein LptD" evidence="1">
    <location>
        <begin position="20"/>
        <end position="714"/>
    </location>
</feature>
<dbReference type="InterPro" id="IPR007543">
    <property type="entry name" value="LptD_C"/>
</dbReference>
<evidence type="ECO:0000259" key="2">
    <source>
        <dbReference type="Pfam" id="PF04453"/>
    </source>
</evidence>
<evidence type="ECO:0000313" key="3">
    <source>
        <dbReference type="EMBL" id="QUS35621.1"/>
    </source>
</evidence>
<comment type="caution">
    <text evidence="1">Lacks conserved residue(s) required for the propagation of feature annotation.</text>
</comment>
<dbReference type="GO" id="GO:0009279">
    <property type="term" value="C:cell outer membrane"/>
    <property type="evidence" value="ECO:0007669"/>
    <property type="project" value="UniProtKB-SubCell"/>
</dbReference>
<dbReference type="HAMAP" id="MF_01411">
    <property type="entry name" value="LPS_assembly_LptD"/>
    <property type="match status" value="1"/>
</dbReference>
<keyword evidence="4" id="KW-1185">Reference proteome</keyword>
<dbReference type="PANTHER" id="PTHR30189:SF1">
    <property type="entry name" value="LPS-ASSEMBLY PROTEIN LPTD"/>
    <property type="match status" value="1"/>
</dbReference>
<comment type="subcellular location">
    <subcellularLocation>
        <location evidence="1">Cell outer membrane</location>
    </subcellularLocation>
</comment>
<comment type="similarity">
    <text evidence="1">Belongs to the LptD family.</text>
</comment>
<accession>A0A8J8SKM2</accession>
<reference evidence="3" key="1">
    <citation type="submission" date="2020-01" db="EMBL/GenBank/DDBJ databases">
        <authorList>
            <person name="Yang Y."/>
            <person name="Kwon Y.M."/>
        </authorList>
    </citation>
    <scope>NUCLEOTIDE SEQUENCE</scope>
    <source>
        <strain evidence="3">PG104</strain>
    </source>
</reference>
<dbReference type="Proteomes" id="UP000679284">
    <property type="component" value="Chromosome"/>
</dbReference>
<dbReference type="InterPro" id="IPR050218">
    <property type="entry name" value="LptD"/>
</dbReference>
<dbReference type="RefSeq" id="WP_211784868.1">
    <property type="nucleotide sequence ID" value="NZ_CP047289.1"/>
</dbReference>
<organism evidence="3 4">
    <name type="scientific">Falsirhodobacter algicola</name>
    <dbReference type="NCBI Taxonomy" id="2692330"/>
    <lineage>
        <taxon>Bacteria</taxon>
        <taxon>Pseudomonadati</taxon>
        <taxon>Pseudomonadota</taxon>
        <taxon>Alphaproteobacteria</taxon>
        <taxon>Rhodobacterales</taxon>
        <taxon>Paracoccaceae</taxon>
        <taxon>Falsirhodobacter</taxon>
    </lineage>
</organism>
<protein>
    <recommendedName>
        <fullName evidence="1">LPS-assembly protein LptD</fullName>
    </recommendedName>
</protein>
<dbReference type="KEGG" id="fap:GR316_04655"/>